<evidence type="ECO:0000256" key="1">
    <source>
        <dbReference type="ARBA" id="ARBA00009792"/>
    </source>
</evidence>
<keyword evidence="4 6" id="KW-0326">Glycosidase</keyword>
<dbReference type="InterPro" id="IPR000602">
    <property type="entry name" value="Glyco_hydro_38_N"/>
</dbReference>
<proteinExistence type="inferred from homology"/>
<dbReference type="InterPro" id="IPR037094">
    <property type="entry name" value="Glyco_hydro_38_cen_sf"/>
</dbReference>
<dbReference type="PANTHER" id="PTHR46017:SF2">
    <property type="entry name" value="MANNOSYLGLYCERATE HYDROLASE"/>
    <property type="match status" value="1"/>
</dbReference>
<dbReference type="Pfam" id="PF07748">
    <property type="entry name" value="Glyco_hydro_38C"/>
    <property type="match status" value="1"/>
</dbReference>
<dbReference type="EMBL" id="UWJD01000002">
    <property type="protein sequence ID" value="VCT85813.1"/>
    <property type="molecule type" value="Genomic_DNA"/>
</dbReference>
<dbReference type="InterPro" id="IPR027291">
    <property type="entry name" value="Glyco_hydro_38_N_sf"/>
</dbReference>
<evidence type="ECO:0000256" key="3">
    <source>
        <dbReference type="ARBA" id="ARBA00022801"/>
    </source>
</evidence>
<reference evidence="6 7" key="1">
    <citation type="submission" date="2018-06" db="EMBL/GenBank/DDBJ databases">
        <authorList>
            <consortium name="IHU Genomes"/>
        </authorList>
    </citation>
    <scope>NUCLEOTIDE SEQUENCE [LARGE SCALE GENOMIC DNA]</scope>
    <source>
        <strain evidence="6 7">NEC25</strain>
    </source>
</reference>
<dbReference type="SUPFAM" id="SSF88713">
    <property type="entry name" value="Glycoside hydrolase/deacetylase"/>
    <property type="match status" value="1"/>
</dbReference>
<evidence type="ECO:0000256" key="2">
    <source>
        <dbReference type="ARBA" id="ARBA00022723"/>
    </source>
</evidence>
<dbReference type="Pfam" id="PF17677">
    <property type="entry name" value="Glyco_hydro38C2"/>
    <property type="match status" value="1"/>
</dbReference>
<keyword evidence="2" id="KW-0479">Metal-binding</keyword>
<evidence type="ECO:0000256" key="4">
    <source>
        <dbReference type="ARBA" id="ARBA00023295"/>
    </source>
</evidence>
<dbReference type="GO" id="GO:0009313">
    <property type="term" value="P:oligosaccharide catabolic process"/>
    <property type="evidence" value="ECO:0007669"/>
    <property type="project" value="TreeGrafter"/>
</dbReference>
<dbReference type="GO" id="GO:0004559">
    <property type="term" value="F:alpha-mannosidase activity"/>
    <property type="evidence" value="ECO:0007669"/>
    <property type="project" value="InterPro"/>
</dbReference>
<dbReference type="Pfam" id="PF01074">
    <property type="entry name" value="Glyco_hydro_38N"/>
    <property type="match status" value="1"/>
</dbReference>
<dbReference type="Proteomes" id="UP000431451">
    <property type="component" value="Unassembled WGS sequence"/>
</dbReference>
<feature type="domain" description="Glycoside hydrolase family 38 central" evidence="5">
    <location>
        <begin position="284"/>
        <end position="362"/>
    </location>
</feature>
<dbReference type="PANTHER" id="PTHR46017">
    <property type="entry name" value="ALPHA-MANNOSIDASE 2C1"/>
    <property type="match status" value="1"/>
</dbReference>
<protein>
    <submittedName>
        <fullName evidence="6">Mannosylglycerate hydrolase</fullName>
        <ecNumber evidence="6">3.2.1.170</ecNumber>
    </submittedName>
</protein>
<dbReference type="SMART" id="SM00872">
    <property type="entry name" value="Alpha-mann_mid"/>
    <property type="match status" value="1"/>
</dbReference>
<evidence type="ECO:0000313" key="7">
    <source>
        <dbReference type="Proteomes" id="UP000431451"/>
    </source>
</evidence>
<dbReference type="EC" id="3.2.1.170" evidence="6"/>
<evidence type="ECO:0000259" key="5">
    <source>
        <dbReference type="SMART" id="SM00872"/>
    </source>
</evidence>
<organism evidence="6 7">
    <name type="scientific">Clostridium neonatale</name>
    <dbReference type="NCBI Taxonomy" id="137838"/>
    <lineage>
        <taxon>Bacteria</taxon>
        <taxon>Bacillati</taxon>
        <taxon>Bacillota</taxon>
        <taxon>Clostridia</taxon>
        <taxon>Eubacteriales</taxon>
        <taxon>Clostridiaceae</taxon>
        <taxon>Clostridium</taxon>
    </lineage>
</organism>
<dbReference type="GO" id="GO:0046872">
    <property type="term" value="F:metal ion binding"/>
    <property type="evidence" value="ECO:0007669"/>
    <property type="project" value="UniProtKB-KW"/>
</dbReference>
<comment type="similarity">
    <text evidence="1">Belongs to the glycosyl hydrolase 38 family.</text>
</comment>
<dbReference type="Pfam" id="PF09261">
    <property type="entry name" value="Alpha-mann_mid"/>
    <property type="match status" value="1"/>
</dbReference>
<accession>A0A650MK98</accession>
<dbReference type="InterPro" id="IPR028995">
    <property type="entry name" value="Glyco_hydro_57/38_cen_sf"/>
</dbReference>
<name>A0A650MK98_9CLOT</name>
<dbReference type="GO" id="GO:0030246">
    <property type="term" value="F:carbohydrate binding"/>
    <property type="evidence" value="ECO:0007669"/>
    <property type="project" value="InterPro"/>
</dbReference>
<dbReference type="Gene3D" id="2.70.98.30">
    <property type="entry name" value="Golgi alpha-mannosidase II, domain 4"/>
    <property type="match status" value="1"/>
</dbReference>
<dbReference type="SUPFAM" id="SSF88688">
    <property type="entry name" value="Families 57/38 glycoside transferase middle domain"/>
    <property type="match status" value="1"/>
</dbReference>
<dbReference type="Gene3D" id="3.20.110.10">
    <property type="entry name" value="Glycoside hydrolase 38, N terminal domain"/>
    <property type="match status" value="1"/>
</dbReference>
<dbReference type="InterPro" id="IPR011013">
    <property type="entry name" value="Gal_mutarotase_sf_dom"/>
</dbReference>
<dbReference type="GO" id="GO:0102546">
    <property type="term" value="F:mannosylglycerate hydrolase activity"/>
    <property type="evidence" value="ECO:0007669"/>
    <property type="project" value="UniProtKB-EC"/>
</dbReference>
<gene>
    <name evidence="6" type="primary">mngB</name>
    <name evidence="6" type="ORF">CNEONATNEC25_03416</name>
</gene>
<keyword evidence="3 6" id="KW-0378">Hydrolase</keyword>
<dbReference type="InterPro" id="IPR041147">
    <property type="entry name" value="GH38_C"/>
</dbReference>
<dbReference type="InterPro" id="IPR011330">
    <property type="entry name" value="Glyco_hydro/deAcase_b/a-brl"/>
</dbReference>
<dbReference type="Gene3D" id="1.20.1270.50">
    <property type="entry name" value="Glycoside hydrolase family 38, central domain"/>
    <property type="match status" value="1"/>
</dbReference>
<dbReference type="InterPro" id="IPR015341">
    <property type="entry name" value="Glyco_hydro_38_cen"/>
</dbReference>
<dbReference type="InterPro" id="IPR011682">
    <property type="entry name" value="Glyco_hydro_38_C"/>
</dbReference>
<evidence type="ECO:0000313" key="6">
    <source>
        <dbReference type="EMBL" id="VCT85813.1"/>
    </source>
</evidence>
<sequence>MNVVKNIHYINHTHWDREWLRSSDTYRIRSVYMFDLLIEILKSNDEYKYFTYDGQTAVLDDYLKIRPQNREIISKYVKEGRILIGPWYTQPDLALVSGESLLRNLIIGSNIAEDLGHCMQCGWIPDAFGQIQSTPQIFKELGMKSIFAWRGFNYEYTNDSVFLWEAPNGDSLLTIHFPLGYGYYRYLPENKDNAVSDIIGFTEKIENRFKDGEILLMGGSDHTKPQESIAKTLKDIKVDMEGKGYTIKQSNPEIFTDAVKESIRKSNRKLEVYKGEAKSAALGRIHAGITSTRMDIKSEMKKYESLLPLVVEPMSIISKTIGGKYDQDISNYYWKTIFKNQFHDSIYSSSPDSINQTVKNRLLNLRHGLNELIWLNIRSLKDKLDFTGLKENEEAVVMFNTLPYKRDDLVLLSFISKEKEFILRDKDDNIIPYVIVNCKREINTEIEDFNGSNNFHDAGEILEGTKYNIQVKIKADILPTMGYKVLKVTYGKPYTGKLSGNVKLIKDKTFENNFLRVNINENGTLNILNKENNEEYNNVHYFEEKGDDGDEYNFSPPVGDEVIVTKNMKPIVELMENSPYEIKYKITYNMDTPLECVDHKRTAERVEWTIESEVSLKDNSKTIDFKTIINNKAKDHILKAIFEDKEESSKNISEDHFGTIIRNNEILSQVGLKNGATEEELPIYPMQRWVKLNNTKNTFAVLTQGPCEYMIYNNKEIALTLFRSVGKLGKADLLIRPGRSSGYRLDAPSSQLIQKLELEYSLYLGNEENISELTRKANILRVPVPSRQLNIFTREKHEDKPWETSIMEIGEEVEIIAFKVAESKDGYVIRLLNPSNTKLNDIKIKTKFLGNKAYLSTLKEEPKEELPMKDGTIIIPEIKDRSFVTILIC</sequence>
<dbReference type="AlphaFoldDB" id="A0A650MK98"/>
<dbReference type="GO" id="GO:0006013">
    <property type="term" value="P:mannose metabolic process"/>
    <property type="evidence" value="ECO:0007669"/>
    <property type="project" value="InterPro"/>
</dbReference>
<dbReference type="SUPFAM" id="SSF74650">
    <property type="entry name" value="Galactose mutarotase-like"/>
    <property type="match status" value="1"/>
</dbReference>